<dbReference type="InterPro" id="IPR001650">
    <property type="entry name" value="Helicase_C-like"/>
</dbReference>
<dbReference type="AlphaFoldDB" id="A0AAE9WCX2"/>
<keyword evidence="5 10" id="KW-0347">Helicase</keyword>
<dbReference type="PROSITE" id="PS51192">
    <property type="entry name" value="HELICASE_ATP_BIND_1"/>
    <property type="match status" value="1"/>
</dbReference>
<accession>A0AAE9WCX2</accession>
<dbReference type="SMART" id="SM00490">
    <property type="entry name" value="HELICc"/>
    <property type="match status" value="1"/>
</dbReference>
<dbReference type="PANTHER" id="PTHR18934:SF253">
    <property type="entry name" value="PRE-MRNA-SPLICING FACTOR ATP-DEPENDENT RNA HELICASE C20H4.09-RELATED"/>
    <property type="match status" value="1"/>
</dbReference>
<dbReference type="GO" id="GO:0016787">
    <property type="term" value="F:hydrolase activity"/>
    <property type="evidence" value="ECO:0007669"/>
    <property type="project" value="UniProtKB-KW"/>
</dbReference>
<dbReference type="PROSITE" id="PS51194">
    <property type="entry name" value="HELICASE_CTER"/>
    <property type="match status" value="1"/>
</dbReference>
<dbReference type="FunFam" id="3.40.50.300:FF:000578">
    <property type="entry name" value="probable ATP-dependent RNA helicase DHX35"/>
    <property type="match status" value="1"/>
</dbReference>
<dbReference type="SMART" id="SM00847">
    <property type="entry name" value="HA2"/>
    <property type="match status" value="1"/>
</dbReference>
<dbReference type="RefSeq" id="XP_056038350.1">
    <property type="nucleotide sequence ID" value="XM_056181494.1"/>
</dbReference>
<dbReference type="PANTHER" id="PTHR18934">
    <property type="entry name" value="ATP-DEPENDENT RNA HELICASE"/>
    <property type="match status" value="1"/>
</dbReference>
<keyword evidence="11" id="KW-1185">Reference proteome</keyword>
<evidence type="ECO:0000313" key="11">
    <source>
        <dbReference type="Proteomes" id="UP001212411"/>
    </source>
</evidence>
<dbReference type="GeneID" id="80876183"/>
<dbReference type="GO" id="GO:0003723">
    <property type="term" value="F:RNA binding"/>
    <property type="evidence" value="ECO:0007669"/>
    <property type="project" value="TreeGrafter"/>
</dbReference>
<evidence type="ECO:0000256" key="6">
    <source>
        <dbReference type="ARBA" id="ARBA00022840"/>
    </source>
</evidence>
<evidence type="ECO:0000256" key="5">
    <source>
        <dbReference type="ARBA" id="ARBA00022806"/>
    </source>
</evidence>
<dbReference type="SUPFAM" id="SSF52540">
    <property type="entry name" value="P-loop containing nucleoside triphosphate hydrolases"/>
    <property type="match status" value="1"/>
</dbReference>
<dbReference type="EC" id="3.6.4.13" evidence="2"/>
<dbReference type="InterPro" id="IPR014001">
    <property type="entry name" value="Helicase_ATP-bd"/>
</dbReference>
<gene>
    <name evidence="10" type="ORF">SOMG_02703</name>
</gene>
<dbReference type="CDD" id="cd17917">
    <property type="entry name" value="DEXHc_RHA-like"/>
    <property type="match status" value="1"/>
</dbReference>
<dbReference type="GO" id="GO:0000390">
    <property type="term" value="P:spliceosomal complex disassembly"/>
    <property type="evidence" value="ECO:0007669"/>
    <property type="project" value="TreeGrafter"/>
</dbReference>
<dbReference type="Pfam" id="PF00271">
    <property type="entry name" value="Helicase_C"/>
    <property type="match status" value="1"/>
</dbReference>
<dbReference type="Proteomes" id="UP001212411">
    <property type="component" value="Chromosome 2"/>
</dbReference>
<evidence type="ECO:0000259" key="9">
    <source>
        <dbReference type="PROSITE" id="PS51194"/>
    </source>
</evidence>
<dbReference type="CDD" id="cd18791">
    <property type="entry name" value="SF2_C_RHA"/>
    <property type="match status" value="1"/>
</dbReference>
<sequence>MEDEFAIQSFKPALSTNLAFQKKLLPIFKYREPLLYAIETFQVTLLHGHTGCGKTTQLPQYLYETGWTKEGKIIGCTQPRRLVARSVATRVSEELNTEVGKACGYKIQFEHNVSDETKIEYMTDGSLLKEILTDPLLQRFSVIMIDEVHERTVNIDLLLGILKRILLKRPDLRVILASASANIQSLNDFFYERGKIDTKIISIEGKLFPVDVMYLENPTENYVNMAIETVLNINSSYPSGDILVFLTDRREIDDCVKRIEALSITTPEDLPMLVPLPLYSGLTLDEQLRVFDIYEKRFRKVIFSTNIAEASVTIDGIVYVVDCGLCKLRIFNPYSRITKLIRVPISKSNAVQRTGRAGRTNPGKCFRLFPKNVYDSLKDESDAEISHADMLPVVLFLKAIGLRNIYQFPFYIPPPTIHIIAALEDLYFLGAIDDHSSLTDPIGFQMVELPLDARLSKALLSSASYDCTNAMLNIVSVVMAGDVFYRPSSNHHEATACHATFITEEGDILTGLNVLESFLNRKKDMKWCKTNFLNYNTLSHASEIRKHILPYLQRFRISSEKRLTDADSSKMIECILQGFFRNVAHLQDDGSYKTISGSPVWVDQKSTMNNKSIPWIMFTSMVQYEDRTFINGISKIESKWLEHFYNRRK</sequence>
<dbReference type="InterPro" id="IPR011709">
    <property type="entry name" value="DEAD-box_helicase_OB_fold"/>
</dbReference>
<dbReference type="GO" id="GO:0003724">
    <property type="term" value="F:RNA helicase activity"/>
    <property type="evidence" value="ECO:0007669"/>
    <property type="project" value="UniProtKB-EC"/>
</dbReference>
<dbReference type="InterPro" id="IPR048333">
    <property type="entry name" value="HA2_WH"/>
</dbReference>
<dbReference type="KEGG" id="som:SOMG_02703"/>
<proteinExistence type="inferred from homology"/>
<keyword evidence="3" id="KW-0547">Nucleotide-binding</keyword>
<evidence type="ECO:0000256" key="1">
    <source>
        <dbReference type="ARBA" id="ARBA00008792"/>
    </source>
</evidence>
<dbReference type="Pfam" id="PF07717">
    <property type="entry name" value="OB_NTP_bind"/>
    <property type="match status" value="1"/>
</dbReference>
<dbReference type="GO" id="GO:0071013">
    <property type="term" value="C:catalytic step 2 spliceosome"/>
    <property type="evidence" value="ECO:0007669"/>
    <property type="project" value="TreeGrafter"/>
</dbReference>
<dbReference type="GO" id="GO:0005524">
    <property type="term" value="F:ATP binding"/>
    <property type="evidence" value="ECO:0007669"/>
    <property type="project" value="UniProtKB-KW"/>
</dbReference>
<reference evidence="10 11" key="1">
    <citation type="journal article" date="2023" name="G3 (Bethesda)">
        <title>A high-quality reference genome for the fission yeast Schizosaccharomyces osmophilus.</title>
        <authorList>
            <person name="Jia G.S."/>
            <person name="Zhang W.C."/>
            <person name="Liang Y."/>
            <person name="Liu X.H."/>
            <person name="Rhind N."/>
            <person name="Pidoux A."/>
            <person name="Brysch-Herzberg M."/>
            <person name="Du L.L."/>
        </authorList>
    </citation>
    <scope>NUCLEOTIDE SEQUENCE [LARGE SCALE GENOMIC DNA]</scope>
    <source>
        <strain evidence="10 11">CBS 15793</strain>
    </source>
</reference>
<dbReference type="InterPro" id="IPR007502">
    <property type="entry name" value="Helicase-assoc_dom"/>
</dbReference>
<keyword evidence="6" id="KW-0067">ATP-binding</keyword>
<feature type="domain" description="Helicase ATP-binding" evidence="8">
    <location>
        <begin position="35"/>
        <end position="199"/>
    </location>
</feature>
<dbReference type="Gene3D" id="1.20.120.1080">
    <property type="match status" value="1"/>
</dbReference>
<evidence type="ECO:0000256" key="7">
    <source>
        <dbReference type="ARBA" id="ARBA00047984"/>
    </source>
</evidence>
<comment type="similarity">
    <text evidence="1">Belongs to the DEAD box helicase family. DEAH subfamily.</text>
</comment>
<evidence type="ECO:0000256" key="3">
    <source>
        <dbReference type="ARBA" id="ARBA00022741"/>
    </source>
</evidence>
<feature type="domain" description="Helicase C-terminal" evidence="9">
    <location>
        <begin position="226"/>
        <end position="401"/>
    </location>
</feature>
<keyword evidence="4" id="KW-0378">Hydrolase</keyword>
<evidence type="ECO:0000259" key="8">
    <source>
        <dbReference type="PROSITE" id="PS51192"/>
    </source>
</evidence>
<dbReference type="EMBL" id="CP115612">
    <property type="protein sequence ID" value="WBW74107.1"/>
    <property type="molecule type" value="Genomic_DNA"/>
</dbReference>
<organism evidence="10 11">
    <name type="scientific">Schizosaccharomyces osmophilus</name>
    <dbReference type="NCBI Taxonomy" id="2545709"/>
    <lineage>
        <taxon>Eukaryota</taxon>
        <taxon>Fungi</taxon>
        <taxon>Dikarya</taxon>
        <taxon>Ascomycota</taxon>
        <taxon>Taphrinomycotina</taxon>
        <taxon>Schizosaccharomycetes</taxon>
        <taxon>Schizosaccharomycetales</taxon>
        <taxon>Schizosaccharomycetaceae</taxon>
        <taxon>Schizosaccharomyces</taxon>
    </lineage>
</organism>
<dbReference type="Pfam" id="PF04408">
    <property type="entry name" value="WHD_HA2"/>
    <property type="match status" value="1"/>
</dbReference>
<dbReference type="SMART" id="SM00487">
    <property type="entry name" value="DEXDc"/>
    <property type="match status" value="1"/>
</dbReference>
<protein>
    <recommendedName>
        <fullName evidence="2">RNA helicase</fullName>
        <ecNumber evidence="2">3.6.4.13</ecNumber>
    </recommendedName>
</protein>
<dbReference type="InterPro" id="IPR011545">
    <property type="entry name" value="DEAD/DEAH_box_helicase_dom"/>
</dbReference>
<evidence type="ECO:0000256" key="2">
    <source>
        <dbReference type="ARBA" id="ARBA00012552"/>
    </source>
</evidence>
<name>A0AAE9WCX2_9SCHI</name>
<dbReference type="InterPro" id="IPR027417">
    <property type="entry name" value="P-loop_NTPase"/>
</dbReference>
<evidence type="ECO:0000256" key="4">
    <source>
        <dbReference type="ARBA" id="ARBA00022801"/>
    </source>
</evidence>
<dbReference type="PROSITE" id="PS00690">
    <property type="entry name" value="DEAH_ATP_HELICASE"/>
    <property type="match status" value="1"/>
</dbReference>
<evidence type="ECO:0000313" key="10">
    <source>
        <dbReference type="EMBL" id="WBW74107.1"/>
    </source>
</evidence>
<dbReference type="Pfam" id="PF00270">
    <property type="entry name" value="DEAD"/>
    <property type="match status" value="1"/>
</dbReference>
<comment type="catalytic activity">
    <reaction evidence="7">
        <text>ATP + H2O = ADP + phosphate + H(+)</text>
        <dbReference type="Rhea" id="RHEA:13065"/>
        <dbReference type="ChEBI" id="CHEBI:15377"/>
        <dbReference type="ChEBI" id="CHEBI:15378"/>
        <dbReference type="ChEBI" id="CHEBI:30616"/>
        <dbReference type="ChEBI" id="CHEBI:43474"/>
        <dbReference type="ChEBI" id="CHEBI:456216"/>
        <dbReference type="EC" id="3.6.4.13"/>
    </reaction>
</comment>
<dbReference type="Gene3D" id="3.40.50.300">
    <property type="entry name" value="P-loop containing nucleotide triphosphate hydrolases"/>
    <property type="match status" value="2"/>
</dbReference>
<dbReference type="Pfam" id="PF21010">
    <property type="entry name" value="HA2_C"/>
    <property type="match status" value="1"/>
</dbReference>
<dbReference type="InterPro" id="IPR002464">
    <property type="entry name" value="DNA/RNA_helicase_DEAH_CS"/>
</dbReference>